<keyword evidence="1" id="KW-0812">Transmembrane</keyword>
<organism evidence="2 3">
    <name type="scientific">Acetonema longum DSM 6540</name>
    <dbReference type="NCBI Taxonomy" id="1009370"/>
    <lineage>
        <taxon>Bacteria</taxon>
        <taxon>Bacillati</taxon>
        <taxon>Bacillota</taxon>
        <taxon>Negativicutes</taxon>
        <taxon>Acetonemataceae</taxon>
        <taxon>Acetonema</taxon>
    </lineage>
</organism>
<evidence type="ECO:0000256" key="1">
    <source>
        <dbReference type="SAM" id="Phobius"/>
    </source>
</evidence>
<feature type="transmembrane region" description="Helical" evidence="1">
    <location>
        <begin position="29"/>
        <end position="46"/>
    </location>
</feature>
<sequence>MNIIAVIGLILAVAVLIVGAYRGLGALPLTLLASLVVIVTNGIPLWDGYAASYMTGYTGAYLSPAFRQLQSVC</sequence>
<dbReference type="STRING" id="1009370.ALO_16497"/>
<name>F7NMG9_9FIRM</name>
<dbReference type="Proteomes" id="UP000003240">
    <property type="component" value="Unassembled WGS sequence"/>
</dbReference>
<comment type="caution">
    <text evidence="2">The sequence shown here is derived from an EMBL/GenBank/DDBJ whole genome shotgun (WGS) entry which is preliminary data.</text>
</comment>
<dbReference type="AlphaFoldDB" id="F7NMG9"/>
<accession>F7NMG9</accession>
<proteinExistence type="predicted"/>
<reference evidence="2 3" key="1">
    <citation type="journal article" date="2011" name="EMBO J.">
        <title>Structural diversity of bacterial flagellar motors.</title>
        <authorList>
            <person name="Chen S."/>
            <person name="Beeby M."/>
            <person name="Murphy G.E."/>
            <person name="Leadbetter J.R."/>
            <person name="Hendrixson D.R."/>
            <person name="Briegel A."/>
            <person name="Li Z."/>
            <person name="Shi J."/>
            <person name="Tocheva E.I."/>
            <person name="Muller A."/>
            <person name="Dobro M.J."/>
            <person name="Jensen G.J."/>
        </authorList>
    </citation>
    <scope>NUCLEOTIDE SEQUENCE [LARGE SCALE GENOMIC DNA]</scope>
    <source>
        <strain evidence="2 3">DSM 6540</strain>
    </source>
</reference>
<keyword evidence="1" id="KW-0472">Membrane</keyword>
<dbReference type="EMBL" id="AFGF01000170">
    <property type="protein sequence ID" value="EGO62767.1"/>
    <property type="molecule type" value="Genomic_DNA"/>
</dbReference>
<keyword evidence="1" id="KW-1133">Transmembrane helix</keyword>
<dbReference type="RefSeq" id="WP_004097691.1">
    <property type="nucleotide sequence ID" value="NZ_AFGF01000170.1"/>
</dbReference>
<gene>
    <name evidence="2" type="ORF">ALO_16497</name>
</gene>
<evidence type="ECO:0000313" key="3">
    <source>
        <dbReference type="Proteomes" id="UP000003240"/>
    </source>
</evidence>
<dbReference type="eggNOG" id="COG2610">
    <property type="taxonomic scope" value="Bacteria"/>
</dbReference>
<evidence type="ECO:0008006" key="4">
    <source>
        <dbReference type="Google" id="ProtNLM"/>
    </source>
</evidence>
<keyword evidence="3" id="KW-1185">Reference proteome</keyword>
<protein>
    <recommendedName>
        <fullName evidence="4">Citrate transporter</fullName>
    </recommendedName>
</protein>
<evidence type="ECO:0000313" key="2">
    <source>
        <dbReference type="EMBL" id="EGO62767.1"/>
    </source>
</evidence>